<protein>
    <submittedName>
        <fullName evidence="1">Uncharacterized protein</fullName>
    </submittedName>
</protein>
<name>A0AAN8S8A5_POLSC</name>
<reference evidence="1 2" key="1">
    <citation type="submission" date="2023-10" db="EMBL/GenBank/DDBJ databases">
        <title>Genomes of two closely related lineages of the louse Polyplax serrata with different host specificities.</title>
        <authorList>
            <person name="Martinu J."/>
            <person name="Tarabai H."/>
            <person name="Stefka J."/>
            <person name="Hypsa V."/>
        </authorList>
    </citation>
    <scope>NUCLEOTIDE SEQUENCE [LARGE SCALE GENOMIC DNA]</scope>
    <source>
        <strain evidence="1">HR10_N</strain>
    </source>
</reference>
<dbReference type="Proteomes" id="UP001372834">
    <property type="component" value="Unassembled WGS sequence"/>
</dbReference>
<dbReference type="AlphaFoldDB" id="A0AAN8S8A5"/>
<comment type="caution">
    <text evidence="1">The sequence shown here is derived from an EMBL/GenBank/DDBJ whole genome shotgun (WGS) entry which is preliminary data.</text>
</comment>
<dbReference type="EMBL" id="JAWJWE010000003">
    <property type="protein sequence ID" value="KAK6639932.1"/>
    <property type="molecule type" value="Genomic_DNA"/>
</dbReference>
<evidence type="ECO:0000313" key="2">
    <source>
        <dbReference type="Proteomes" id="UP001372834"/>
    </source>
</evidence>
<sequence length="109" mass="12810">MTSSRQKKVRTNRVVQNNRKLRQILTKKKKVEIHTQGDECLEIIRLLNNQLRTKTKVNDEDNEETGRFAVVARYSAMDVKADDSEGRTFLENLNKLTEKFQETYPILIK</sequence>
<organism evidence="1 2">
    <name type="scientific">Polyplax serrata</name>
    <name type="common">Common mouse louse</name>
    <dbReference type="NCBI Taxonomy" id="468196"/>
    <lineage>
        <taxon>Eukaryota</taxon>
        <taxon>Metazoa</taxon>
        <taxon>Ecdysozoa</taxon>
        <taxon>Arthropoda</taxon>
        <taxon>Hexapoda</taxon>
        <taxon>Insecta</taxon>
        <taxon>Pterygota</taxon>
        <taxon>Neoptera</taxon>
        <taxon>Paraneoptera</taxon>
        <taxon>Psocodea</taxon>
        <taxon>Troctomorpha</taxon>
        <taxon>Phthiraptera</taxon>
        <taxon>Anoplura</taxon>
        <taxon>Polyplacidae</taxon>
        <taxon>Polyplax</taxon>
    </lineage>
</organism>
<accession>A0AAN8S8A5</accession>
<proteinExistence type="predicted"/>
<evidence type="ECO:0000313" key="1">
    <source>
        <dbReference type="EMBL" id="KAK6639932.1"/>
    </source>
</evidence>
<gene>
    <name evidence="1" type="ORF">RUM43_008209</name>
</gene>